<dbReference type="PROSITE" id="PS50893">
    <property type="entry name" value="ABC_TRANSPORTER_2"/>
    <property type="match status" value="1"/>
</dbReference>
<protein>
    <submittedName>
        <fullName evidence="6">Glycine/betaine ABC transporter</fullName>
    </submittedName>
</protein>
<dbReference type="InterPro" id="IPR017871">
    <property type="entry name" value="ABC_transporter-like_CS"/>
</dbReference>
<dbReference type="GO" id="GO:0005524">
    <property type="term" value="F:ATP binding"/>
    <property type="evidence" value="ECO:0007669"/>
    <property type="project" value="UniProtKB-KW"/>
</dbReference>
<keyword evidence="4" id="KW-0067">ATP-binding</keyword>
<dbReference type="PANTHER" id="PTHR43117:SF4">
    <property type="entry name" value="OSMOPROTECTANT IMPORT ATP-BINDING PROTEIN OSMV"/>
    <property type="match status" value="1"/>
</dbReference>
<dbReference type="SMART" id="SM00382">
    <property type="entry name" value="AAA"/>
    <property type="match status" value="1"/>
</dbReference>
<reference evidence="6 7" key="1">
    <citation type="submission" date="2018-04" db="EMBL/GenBank/DDBJ databases">
        <title>Brenneria corticis sp.nov.</title>
        <authorList>
            <person name="Li Y."/>
        </authorList>
    </citation>
    <scope>NUCLEOTIDE SEQUENCE [LARGE SCALE GENOMIC DNA]</scope>
    <source>
        <strain evidence="6 7">CFCC 11842</strain>
    </source>
</reference>
<keyword evidence="2" id="KW-0813">Transport</keyword>
<comment type="caution">
    <text evidence="6">The sequence shown here is derived from an EMBL/GenBank/DDBJ whole genome shotgun (WGS) entry which is preliminary data.</text>
</comment>
<proteinExistence type="inferred from homology"/>
<gene>
    <name evidence="6" type="ORF">DDT56_00460</name>
</gene>
<evidence type="ECO:0000256" key="1">
    <source>
        <dbReference type="ARBA" id="ARBA00005417"/>
    </source>
</evidence>
<keyword evidence="3" id="KW-0547">Nucleotide-binding</keyword>
<sequence>MIKLENITKIYPGTTQKALDNLTLDIPEGSTTALIGPSGCGKTTTMRLINRLEDATQGRVWVNGADITTVDPVLLRRHIGYVIQNVGLFPHMNVADNIATVPRLLGWDRRKTDARIDELLHLVGLNPSTDRGRYPAELSGGQRQRVGVARALAADPPVMLMDEPFGAIDPLIRGRLQQEFKQILQRVKKTVVIVTHDLDEAIKMGDRIAIMRHGTLCQYDTPAAILSNPADAFVAAFIGSDAALKLLALTPVEKAMTPCEQSRYPLSVGIRANLKEALALMLAHDAPGVRISDDQQRVLGELNRQQLFTYQQTLLAA</sequence>
<organism evidence="6 7">
    <name type="scientific">Brenneria corticis</name>
    <dbReference type="NCBI Taxonomy" id="2173106"/>
    <lineage>
        <taxon>Bacteria</taxon>
        <taxon>Pseudomonadati</taxon>
        <taxon>Pseudomonadota</taxon>
        <taxon>Gammaproteobacteria</taxon>
        <taxon>Enterobacterales</taxon>
        <taxon>Pectobacteriaceae</taxon>
        <taxon>Brenneria</taxon>
    </lineage>
</organism>
<evidence type="ECO:0000259" key="5">
    <source>
        <dbReference type="PROSITE" id="PS50893"/>
    </source>
</evidence>
<comment type="similarity">
    <text evidence="1">Belongs to the ABC transporter superfamily.</text>
</comment>
<name>A0A2U1UCT1_9GAMM</name>
<dbReference type="RefSeq" id="WP_136164559.1">
    <property type="nucleotide sequence ID" value="NZ_KZ819071.1"/>
</dbReference>
<dbReference type="InterPro" id="IPR003439">
    <property type="entry name" value="ABC_transporter-like_ATP-bd"/>
</dbReference>
<dbReference type="EMBL" id="QDKH01000001">
    <property type="protein sequence ID" value="PWC19486.1"/>
    <property type="molecule type" value="Genomic_DNA"/>
</dbReference>
<keyword evidence="7" id="KW-1185">Reference proteome</keyword>
<evidence type="ECO:0000256" key="4">
    <source>
        <dbReference type="ARBA" id="ARBA00022840"/>
    </source>
</evidence>
<evidence type="ECO:0000313" key="7">
    <source>
        <dbReference type="Proteomes" id="UP000296159"/>
    </source>
</evidence>
<dbReference type="InterPro" id="IPR003593">
    <property type="entry name" value="AAA+_ATPase"/>
</dbReference>
<dbReference type="Gene3D" id="3.40.50.300">
    <property type="entry name" value="P-loop containing nucleotide triphosphate hydrolases"/>
    <property type="match status" value="1"/>
</dbReference>
<evidence type="ECO:0000313" key="6">
    <source>
        <dbReference type="EMBL" id="PWC19486.1"/>
    </source>
</evidence>
<accession>A0A2U1UCT1</accession>
<dbReference type="AlphaFoldDB" id="A0A2U1UCT1"/>
<feature type="domain" description="ABC transporter" evidence="5">
    <location>
        <begin position="2"/>
        <end position="238"/>
    </location>
</feature>
<dbReference type="PROSITE" id="PS00211">
    <property type="entry name" value="ABC_TRANSPORTER_1"/>
    <property type="match status" value="1"/>
</dbReference>
<dbReference type="GO" id="GO:0016887">
    <property type="term" value="F:ATP hydrolysis activity"/>
    <property type="evidence" value="ECO:0007669"/>
    <property type="project" value="InterPro"/>
</dbReference>
<dbReference type="SUPFAM" id="SSF52540">
    <property type="entry name" value="P-loop containing nucleoside triphosphate hydrolases"/>
    <property type="match status" value="1"/>
</dbReference>
<dbReference type="FunFam" id="3.40.50.300:FF:000425">
    <property type="entry name" value="Probable ABC transporter, ATP-binding subunit"/>
    <property type="match status" value="1"/>
</dbReference>
<dbReference type="PANTHER" id="PTHR43117">
    <property type="entry name" value="OSMOPROTECTANT IMPORT ATP-BINDING PROTEIN OSMV"/>
    <property type="match status" value="1"/>
</dbReference>
<dbReference type="InterPro" id="IPR027417">
    <property type="entry name" value="P-loop_NTPase"/>
</dbReference>
<evidence type="ECO:0000256" key="2">
    <source>
        <dbReference type="ARBA" id="ARBA00022448"/>
    </source>
</evidence>
<dbReference type="GO" id="GO:0015697">
    <property type="term" value="P:quaternary ammonium group transport"/>
    <property type="evidence" value="ECO:0007669"/>
    <property type="project" value="UniProtKB-ARBA"/>
</dbReference>
<dbReference type="Proteomes" id="UP000296159">
    <property type="component" value="Unassembled WGS sequence"/>
</dbReference>
<dbReference type="Pfam" id="PF00005">
    <property type="entry name" value="ABC_tran"/>
    <property type="match status" value="1"/>
</dbReference>
<evidence type="ECO:0000256" key="3">
    <source>
        <dbReference type="ARBA" id="ARBA00022741"/>
    </source>
</evidence>